<reference evidence="2 3" key="1">
    <citation type="submission" date="2018-04" db="EMBL/GenBank/DDBJ databases">
        <title>Genomic Encyclopedia of Type Strains, Phase IV (KMG-IV): sequencing the most valuable type-strain genomes for metagenomic binning, comparative biology and taxonomic classification.</title>
        <authorList>
            <person name="Goeker M."/>
        </authorList>
    </citation>
    <scope>NUCLEOTIDE SEQUENCE [LARGE SCALE GENOMIC DNA]</scope>
    <source>
        <strain evidence="2 3">DSM 14823</strain>
    </source>
</reference>
<evidence type="ECO:0000313" key="1">
    <source>
        <dbReference type="EMBL" id="NMD87025.1"/>
    </source>
</evidence>
<gene>
    <name evidence="2" type="ORF">C8D82_101104</name>
    <name evidence="1" type="ORF">HF882_10555</name>
</gene>
<comment type="caution">
    <text evidence="2">The sequence shown here is derived from an EMBL/GenBank/DDBJ whole genome shotgun (WGS) entry which is preliminary data.</text>
</comment>
<dbReference type="GeneID" id="78293640"/>
<proteinExistence type="predicted"/>
<keyword evidence="3" id="KW-1185">Reference proteome</keyword>
<accession>A0A2U1BB72</accession>
<dbReference type="EMBL" id="JABAEW010000017">
    <property type="protein sequence ID" value="NMD87025.1"/>
    <property type="molecule type" value="Genomic_DNA"/>
</dbReference>
<dbReference type="Proteomes" id="UP000576225">
    <property type="component" value="Unassembled WGS sequence"/>
</dbReference>
<organism evidence="2 3">
    <name type="scientific">Victivallis vadensis</name>
    <dbReference type="NCBI Taxonomy" id="172901"/>
    <lineage>
        <taxon>Bacteria</taxon>
        <taxon>Pseudomonadati</taxon>
        <taxon>Lentisphaerota</taxon>
        <taxon>Lentisphaeria</taxon>
        <taxon>Victivallales</taxon>
        <taxon>Victivallaceae</taxon>
        <taxon>Victivallis</taxon>
    </lineage>
</organism>
<dbReference type="AlphaFoldDB" id="A0A2U1BB72"/>
<sequence>MREISIRRFGVTFAALLAAVSFFGCRSDQYTQEKAVERARAFLLEESPELTVEQIYFVKFTEPVLLVGEVIGSSGMALGNRLESSQRQICPTWMIPGRDKLYMVFGVSSGRMSSWEPIRLIRKNFERDAYKALNSAWTAAQQFAVDNFYRELDVTQLNRIRLYLPYILETDFEYMIDPSFKLNPEAPKVGDAQRLKNKAQRSLVWYLDGNEEDAIVFCGFSAPDLTGWTINWAGRMKKEELKKHILKVIKTPADANTPIVIEPESKPETARK</sequence>
<dbReference type="PROSITE" id="PS51257">
    <property type="entry name" value="PROKAR_LIPOPROTEIN"/>
    <property type="match status" value="1"/>
</dbReference>
<name>A0A2U1BB72_9BACT</name>
<reference evidence="1 4" key="2">
    <citation type="submission" date="2020-04" db="EMBL/GenBank/DDBJ databases">
        <authorList>
            <person name="Hitch T.C.A."/>
            <person name="Wylensek D."/>
            <person name="Clavel T."/>
        </authorList>
    </citation>
    <scope>NUCLEOTIDE SEQUENCE [LARGE SCALE GENOMIC DNA]</scope>
    <source>
        <strain evidence="1 4">COR2-253-APC-1A</strain>
    </source>
</reference>
<protein>
    <submittedName>
        <fullName evidence="2">Uncharacterized protein</fullName>
    </submittedName>
</protein>
<evidence type="ECO:0000313" key="4">
    <source>
        <dbReference type="Proteomes" id="UP000576225"/>
    </source>
</evidence>
<dbReference type="RefSeq" id="WP_116882306.1">
    <property type="nucleotide sequence ID" value="NZ_CALXNT010000025.1"/>
</dbReference>
<evidence type="ECO:0000313" key="3">
    <source>
        <dbReference type="Proteomes" id="UP000245959"/>
    </source>
</evidence>
<dbReference type="Proteomes" id="UP000245959">
    <property type="component" value="Unassembled WGS sequence"/>
</dbReference>
<evidence type="ECO:0000313" key="2">
    <source>
        <dbReference type="EMBL" id="PVY45910.1"/>
    </source>
</evidence>
<dbReference type="EMBL" id="QEKH01000001">
    <property type="protein sequence ID" value="PVY45910.1"/>
    <property type="molecule type" value="Genomic_DNA"/>
</dbReference>